<comment type="caution">
    <text evidence="8">The sequence shown here is derived from an EMBL/GenBank/DDBJ whole genome shotgun (WGS) entry which is preliminary data.</text>
</comment>
<dbReference type="InterPro" id="IPR050118">
    <property type="entry name" value="Pur/Pyrimidine_PRTase"/>
</dbReference>
<dbReference type="SUPFAM" id="SSF46785">
    <property type="entry name" value="Winged helix' DNA-binding domain"/>
    <property type="match status" value="1"/>
</dbReference>
<dbReference type="AlphaFoldDB" id="A0AAJ1Q5K1"/>
<evidence type="ECO:0000313" key="8">
    <source>
        <dbReference type="EMBL" id="MDK7186913.1"/>
    </source>
</evidence>
<dbReference type="InterPro" id="IPR036390">
    <property type="entry name" value="WH_DNA-bd_sf"/>
</dbReference>
<evidence type="ECO:0000259" key="6">
    <source>
        <dbReference type="Pfam" id="PF00156"/>
    </source>
</evidence>
<dbReference type="InterPro" id="IPR015265">
    <property type="entry name" value="PuR_N"/>
</dbReference>
<proteinExistence type="inferred from homology"/>
<keyword evidence="4" id="KW-0804">Transcription</keyword>
<feature type="domain" description="Bacterial purine repressor N-terminal" evidence="7">
    <location>
        <begin position="11"/>
        <end position="80"/>
    </location>
</feature>
<accession>A0AAJ1Q5K1</accession>
<dbReference type="EMBL" id="JASOOE010000004">
    <property type="protein sequence ID" value="MDK7186913.1"/>
    <property type="molecule type" value="Genomic_DNA"/>
</dbReference>
<dbReference type="InterPro" id="IPR010078">
    <property type="entry name" value="PurR_Bsub"/>
</dbReference>
<dbReference type="CDD" id="cd06223">
    <property type="entry name" value="PRTases_typeI"/>
    <property type="match status" value="1"/>
</dbReference>
<protein>
    <submittedName>
        <fullName evidence="8">Pur operon repressor</fullName>
    </submittedName>
</protein>
<organism evidence="8 9">
    <name type="scientific">Facklamia hominis</name>
    <dbReference type="NCBI Taxonomy" id="178214"/>
    <lineage>
        <taxon>Bacteria</taxon>
        <taxon>Bacillati</taxon>
        <taxon>Bacillota</taxon>
        <taxon>Bacilli</taxon>
        <taxon>Lactobacillales</taxon>
        <taxon>Aerococcaceae</taxon>
        <taxon>Facklamia</taxon>
    </lineage>
</organism>
<evidence type="ECO:0000313" key="9">
    <source>
        <dbReference type="Proteomes" id="UP001229251"/>
    </source>
</evidence>
<evidence type="ECO:0000256" key="3">
    <source>
        <dbReference type="ARBA" id="ARBA00023125"/>
    </source>
</evidence>
<comment type="similarity">
    <text evidence="5">Belongs to the purine/pyrimidine phosphoribosyltransferase family. PurR subfamily.</text>
</comment>
<dbReference type="Gene3D" id="3.40.50.2020">
    <property type="match status" value="1"/>
</dbReference>
<dbReference type="Gene3D" id="1.10.10.10">
    <property type="entry name" value="Winged helix-like DNA-binding domain superfamily/Winged helix DNA-binding domain"/>
    <property type="match status" value="1"/>
</dbReference>
<sequence>MANDHGTFKYKRNQRLIAMTQVLMQAPNQLINFARFTQEFGCAKASVSEDIEMIKEVMLARQTGVVETFTGKSGGVIFRPALSEKAVQDLQTLIQDKMLEGKRILPGNYIYVNDLLQDPYILKSIAQLIAFKYYSKKIDAVVTIEAKGIGLAAMVASFLNVPYVVARRESSKIEGSTISINYISGSHQVVQKMELSKQSLQAHSKVLMVDDFLRNGGTMAGLLSLMEEFNSKAVGICVFAENKAQGRVALPNYQALFETSLAYNNEVGHYQLETQLGNFFQSAKADG</sequence>
<dbReference type="GO" id="GO:0045892">
    <property type="term" value="P:negative regulation of DNA-templated transcription"/>
    <property type="evidence" value="ECO:0007669"/>
    <property type="project" value="InterPro"/>
</dbReference>
<evidence type="ECO:0000259" key="7">
    <source>
        <dbReference type="Pfam" id="PF09182"/>
    </source>
</evidence>
<evidence type="ECO:0000256" key="1">
    <source>
        <dbReference type="ARBA" id="ARBA00011738"/>
    </source>
</evidence>
<dbReference type="GO" id="GO:0045982">
    <property type="term" value="P:negative regulation of purine nucleobase metabolic process"/>
    <property type="evidence" value="ECO:0007669"/>
    <property type="project" value="InterPro"/>
</dbReference>
<gene>
    <name evidence="8" type="primary">purR</name>
    <name evidence="8" type="ORF">QP433_02855</name>
</gene>
<dbReference type="Pfam" id="PF09182">
    <property type="entry name" value="PuR_N"/>
    <property type="match status" value="1"/>
</dbReference>
<dbReference type="PANTHER" id="PTHR43864">
    <property type="entry name" value="HYPOXANTHINE/GUANINE PHOSPHORIBOSYLTRANSFERASE"/>
    <property type="match status" value="1"/>
</dbReference>
<dbReference type="PANTHER" id="PTHR43864:SF2">
    <property type="entry name" value="PUR OPERON REPRESSOR"/>
    <property type="match status" value="1"/>
</dbReference>
<reference evidence="8" key="1">
    <citation type="submission" date="2023-05" db="EMBL/GenBank/DDBJ databases">
        <title>Cataloging the Phylogenetic Diversity of Human Bladder Bacteria.</title>
        <authorList>
            <person name="Du J."/>
        </authorList>
    </citation>
    <scope>NUCLEOTIDE SEQUENCE</scope>
    <source>
        <strain evidence="8">UMB1231</strain>
    </source>
</reference>
<dbReference type="RefSeq" id="WP_285065486.1">
    <property type="nucleotide sequence ID" value="NZ_JASOOE010000004.1"/>
</dbReference>
<dbReference type="InterPro" id="IPR000836">
    <property type="entry name" value="PRTase_dom"/>
</dbReference>
<dbReference type="NCBIfam" id="TIGR01743">
    <property type="entry name" value="purR_Bsub"/>
    <property type="match status" value="1"/>
</dbReference>
<evidence type="ECO:0000256" key="2">
    <source>
        <dbReference type="ARBA" id="ARBA00023015"/>
    </source>
</evidence>
<comment type="subunit">
    <text evidence="1">Homodimer.</text>
</comment>
<dbReference type="Proteomes" id="UP001229251">
    <property type="component" value="Unassembled WGS sequence"/>
</dbReference>
<feature type="domain" description="Phosphoribosyltransferase" evidence="6">
    <location>
        <begin position="114"/>
        <end position="247"/>
    </location>
</feature>
<name>A0AAJ1Q5K1_9LACT</name>
<dbReference type="InterPro" id="IPR036388">
    <property type="entry name" value="WH-like_DNA-bd_sf"/>
</dbReference>
<evidence type="ECO:0000256" key="4">
    <source>
        <dbReference type="ARBA" id="ARBA00023163"/>
    </source>
</evidence>
<dbReference type="GO" id="GO:0003677">
    <property type="term" value="F:DNA binding"/>
    <property type="evidence" value="ECO:0007669"/>
    <property type="project" value="UniProtKB-KW"/>
</dbReference>
<evidence type="ECO:0000256" key="5">
    <source>
        <dbReference type="ARBA" id="ARBA00049656"/>
    </source>
</evidence>
<dbReference type="Pfam" id="PF00156">
    <property type="entry name" value="Pribosyltran"/>
    <property type="match status" value="1"/>
</dbReference>
<dbReference type="SUPFAM" id="SSF53271">
    <property type="entry name" value="PRTase-like"/>
    <property type="match status" value="1"/>
</dbReference>
<keyword evidence="2" id="KW-0805">Transcription regulation</keyword>
<keyword evidence="3" id="KW-0238">DNA-binding</keyword>
<dbReference type="InterPro" id="IPR029057">
    <property type="entry name" value="PRTase-like"/>
</dbReference>